<comment type="caution">
    <text evidence="1">The sequence shown here is derived from an EMBL/GenBank/DDBJ whole genome shotgun (WGS) entry which is preliminary data.</text>
</comment>
<name>A0A0F9DNS7_9ZZZZ</name>
<evidence type="ECO:0000313" key="1">
    <source>
        <dbReference type="EMBL" id="KKL13603.1"/>
    </source>
</evidence>
<reference evidence="1" key="1">
    <citation type="journal article" date="2015" name="Nature">
        <title>Complex archaea that bridge the gap between prokaryotes and eukaryotes.</title>
        <authorList>
            <person name="Spang A."/>
            <person name="Saw J.H."/>
            <person name="Jorgensen S.L."/>
            <person name="Zaremba-Niedzwiedzka K."/>
            <person name="Martijn J."/>
            <person name="Lind A.E."/>
            <person name="van Eijk R."/>
            <person name="Schleper C."/>
            <person name="Guy L."/>
            <person name="Ettema T.J."/>
        </authorList>
    </citation>
    <scope>NUCLEOTIDE SEQUENCE</scope>
</reference>
<proteinExistence type="predicted"/>
<dbReference type="AlphaFoldDB" id="A0A0F9DNS7"/>
<organism evidence="1">
    <name type="scientific">marine sediment metagenome</name>
    <dbReference type="NCBI Taxonomy" id="412755"/>
    <lineage>
        <taxon>unclassified sequences</taxon>
        <taxon>metagenomes</taxon>
        <taxon>ecological metagenomes</taxon>
    </lineage>
</organism>
<gene>
    <name evidence="1" type="ORF">LCGC14_2524130</name>
</gene>
<accession>A0A0F9DNS7</accession>
<feature type="non-terminal residue" evidence="1">
    <location>
        <position position="36"/>
    </location>
</feature>
<dbReference type="EMBL" id="LAZR01040790">
    <property type="protein sequence ID" value="KKL13603.1"/>
    <property type="molecule type" value="Genomic_DNA"/>
</dbReference>
<protein>
    <submittedName>
        <fullName evidence="1">Uncharacterized protein</fullName>
    </submittedName>
</protein>
<sequence length="36" mass="4049">MTVKLDAHFRQAGRKGGRVRPLTFSIPYRLVGHEPG</sequence>